<organism evidence="2 3">
    <name type="scientific">Cytospora leucostoma</name>
    <dbReference type="NCBI Taxonomy" id="1230097"/>
    <lineage>
        <taxon>Eukaryota</taxon>
        <taxon>Fungi</taxon>
        <taxon>Dikarya</taxon>
        <taxon>Ascomycota</taxon>
        <taxon>Pezizomycotina</taxon>
        <taxon>Sordariomycetes</taxon>
        <taxon>Sordariomycetidae</taxon>
        <taxon>Diaporthales</taxon>
        <taxon>Cytosporaceae</taxon>
        <taxon>Cytospora</taxon>
    </lineage>
</organism>
<gene>
    <name evidence="2" type="ORF">VPNG_01881</name>
</gene>
<dbReference type="Pfam" id="PF12223">
    <property type="entry name" value="DUF3602"/>
    <property type="match status" value="1"/>
</dbReference>
<dbReference type="EMBL" id="LKEB01000006">
    <property type="protein sequence ID" value="ROW16181.1"/>
    <property type="molecule type" value="Genomic_DNA"/>
</dbReference>
<evidence type="ECO:0000256" key="1">
    <source>
        <dbReference type="SAM" id="MobiDB-lite"/>
    </source>
</evidence>
<feature type="region of interest" description="Disordered" evidence="1">
    <location>
        <begin position="1"/>
        <end position="110"/>
    </location>
</feature>
<dbReference type="AlphaFoldDB" id="A0A423XIQ5"/>
<accession>A0A423XIQ5</accession>
<evidence type="ECO:0000313" key="3">
    <source>
        <dbReference type="Proteomes" id="UP000285146"/>
    </source>
</evidence>
<comment type="caution">
    <text evidence="2">The sequence shown here is derived from an EMBL/GenBank/DDBJ whole genome shotgun (WGS) entry which is preliminary data.</text>
</comment>
<dbReference type="InterPro" id="IPR053203">
    <property type="entry name" value="Cisplatin_resist-associated"/>
</dbReference>
<dbReference type="Proteomes" id="UP000285146">
    <property type="component" value="Unassembled WGS sequence"/>
</dbReference>
<dbReference type="PANTHER" id="PTHR34693:SF3">
    <property type="match status" value="1"/>
</dbReference>
<protein>
    <submittedName>
        <fullName evidence="2">Uncharacterized protein</fullName>
    </submittedName>
</protein>
<dbReference type="InterPro" id="IPR022024">
    <property type="entry name" value="DUF3602"/>
</dbReference>
<dbReference type="OrthoDB" id="2537432at2759"/>
<sequence length="125" mass="12895">MSAPEVSHGRGGAGNITPDNTEYADAEIVREGEPGTGVSTGRGGAANIVDRNAGTPRTDIEVVPEAATRPSTEFKDYHVGRGGAGNEHLAPGHEHHHHGGSKKDGEAPTGLADKLKAKLVGVFKK</sequence>
<dbReference type="InParanoid" id="A0A423XIQ5"/>
<feature type="compositionally biased region" description="Gly residues" evidence="1">
    <location>
        <begin position="34"/>
        <end position="44"/>
    </location>
</feature>
<proteinExistence type="predicted"/>
<reference evidence="2 3" key="1">
    <citation type="submission" date="2015-09" db="EMBL/GenBank/DDBJ databases">
        <title>Host preference determinants of Valsa canker pathogens revealed by comparative genomics.</title>
        <authorList>
            <person name="Yin Z."/>
            <person name="Huang L."/>
        </authorList>
    </citation>
    <scope>NUCLEOTIDE SEQUENCE [LARGE SCALE GENOMIC DNA]</scope>
    <source>
        <strain evidence="2 3">SXYLt</strain>
    </source>
</reference>
<dbReference type="PANTHER" id="PTHR34693">
    <property type="entry name" value="PROTEIN PAR32"/>
    <property type="match status" value="1"/>
</dbReference>
<name>A0A423XIQ5_9PEZI</name>
<evidence type="ECO:0000313" key="2">
    <source>
        <dbReference type="EMBL" id="ROW16181.1"/>
    </source>
</evidence>
<keyword evidence="3" id="KW-1185">Reference proteome</keyword>